<evidence type="ECO:0000313" key="2">
    <source>
        <dbReference type="Proteomes" id="UP000007587"/>
    </source>
</evidence>
<organism evidence="1 2">
    <name type="scientific">Corallococcus coralloides (strain ATCC 25202 / DSM 2259 / NBRC 100086 / M2)</name>
    <name type="common">Myxococcus coralloides</name>
    <dbReference type="NCBI Taxonomy" id="1144275"/>
    <lineage>
        <taxon>Bacteria</taxon>
        <taxon>Pseudomonadati</taxon>
        <taxon>Myxococcota</taxon>
        <taxon>Myxococcia</taxon>
        <taxon>Myxococcales</taxon>
        <taxon>Cystobacterineae</taxon>
        <taxon>Myxococcaceae</taxon>
        <taxon>Corallococcus</taxon>
    </lineage>
</organism>
<accession>H8MJ88</accession>
<dbReference type="RefSeq" id="WP_014396218.1">
    <property type="nucleotide sequence ID" value="NC_017030.1"/>
</dbReference>
<gene>
    <name evidence="1" type="ordered locus">COCOR_03403</name>
</gene>
<reference evidence="2" key="2">
    <citation type="submission" date="2012-03" db="EMBL/GenBank/DDBJ databases">
        <title>Genome sequence of the fruiting myxobacterium Corallococcus coralloides DSM 2259.</title>
        <authorList>
            <person name="Huntley S."/>
            <person name="Zhang Y."/>
            <person name="Treuner-Lange A."/>
            <person name="Sensen C.W."/>
            <person name="Sogaard-Andersen L."/>
        </authorList>
    </citation>
    <scope>NUCLEOTIDE SEQUENCE [LARGE SCALE GENOMIC DNA]</scope>
    <source>
        <strain evidence="2">ATCC 25202 / DSM 2259 / NBRC 100086 / M2</strain>
    </source>
</reference>
<evidence type="ECO:0000313" key="1">
    <source>
        <dbReference type="EMBL" id="AFE05207.1"/>
    </source>
</evidence>
<reference evidence="1 2" key="1">
    <citation type="journal article" date="2012" name="J. Bacteriol.">
        <title>Complete Genome Sequence of the Fruiting Myxobacterium Corallococcus coralloides DSM 2259.</title>
        <authorList>
            <person name="Huntley S."/>
            <person name="Zhang Y."/>
            <person name="Treuner-Lange A."/>
            <person name="Kneip S."/>
            <person name="Sensen C.W."/>
            <person name="Sogaard-Andersen L."/>
        </authorList>
    </citation>
    <scope>NUCLEOTIDE SEQUENCE [LARGE SCALE GENOMIC DNA]</scope>
    <source>
        <strain evidence="2">ATCC 25202 / DSM 2259 / NBRC 100086 / M2</strain>
    </source>
</reference>
<dbReference type="HOGENOM" id="CLU_1720376_0_0_7"/>
<dbReference type="KEGG" id="ccx:COCOR_03403"/>
<protein>
    <submittedName>
        <fullName evidence="1">Uncharacterized protein</fullName>
    </submittedName>
</protein>
<keyword evidence="2" id="KW-1185">Reference proteome</keyword>
<dbReference type="STRING" id="1144275.COCOR_03403"/>
<sequence length="157" mass="17013">MKTEPTEVLHLLFDEQGQRVGDVAPVTCGLCGAPARGRTLASGLLEGGIGWDCPCGARGVRVELVDLDEVYPDVLEAWGLQPAEPALSPPEPVGESGLLFASDVDGHGLRTQLFDEARRQGAQVAASQVRARLTTPRQTFPEWTWDVLWARPVSQRN</sequence>
<name>H8MJ88_CORCM</name>
<dbReference type="EMBL" id="CP003389">
    <property type="protein sequence ID" value="AFE05207.1"/>
    <property type="molecule type" value="Genomic_DNA"/>
</dbReference>
<dbReference type="OrthoDB" id="5514567at2"/>
<dbReference type="AlphaFoldDB" id="H8MJ88"/>
<dbReference type="Proteomes" id="UP000007587">
    <property type="component" value="Chromosome"/>
</dbReference>
<dbReference type="InParanoid" id="H8MJ88"/>
<proteinExistence type="predicted"/>